<dbReference type="Proteomes" id="UP000612362">
    <property type="component" value="Unassembled WGS sequence"/>
</dbReference>
<evidence type="ECO:0000313" key="2">
    <source>
        <dbReference type="EMBL" id="GHO47618.1"/>
    </source>
</evidence>
<comment type="caution">
    <text evidence="2">The sequence shown here is derived from an EMBL/GenBank/DDBJ whole genome shotgun (WGS) entry which is preliminary data.</text>
</comment>
<keyword evidence="3" id="KW-1185">Reference proteome</keyword>
<name>A0A8J3I5U4_9CHLR</name>
<accession>A0A8J3I5U4</accession>
<evidence type="ECO:0000313" key="3">
    <source>
        <dbReference type="Proteomes" id="UP000612362"/>
    </source>
</evidence>
<proteinExistence type="predicted"/>
<dbReference type="RefSeq" id="WP_220196873.1">
    <property type="nucleotide sequence ID" value="NZ_BNJF01000003.1"/>
</dbReference>
<sequence>MNPDSDEFVQFLRSLGVEMEDKAQSIEREQMPGHHQRSERSLDEPEMTILRYAEEDEALYHLSLAHTTPQLRVVLPDTQGQLKFQIYLIQFSEHHPLASVFTQFARYRESHAFEQKRKTAQQHLLAAVGEMMKDLFWEGVDVSEIPPEITVEELI</sequence>
<evidence type="ECO:0000256" key="1">
    <source>
        <dbReference type="SAM" id="MobiDB-lite"/>
    </source>
</evidence>
<reference evidence="2" key="1">
    <citation type="submission" date="2020-10" db="EMBL/GenBank/DDBJ databases">
        <title>Taxonomic study of unclassified bacteria belonging to the class Ktedonobacteria.</title>
        <authorList>
            <person name="Yabe S."/>
            <person name="Wang C.M."/>
            <person name="Zheng Y."/>
            <person name="Sakai Y."/>
            <person name="Cavaletti L."/>
            <person name="Monciardini P."/>
            <person name="Donadio S."/>
        </authorList>
    </citation>
    <scope>NUCLEOTIDE SEQUENCE</scope>
    <source>
        <strain evidence="2">SOSP1-1</strain>
    </source>
</reference>
<dbReference type="AlphaFoldDB" id="A0A8J3I5U4"/>
<organism evidence="2 3">
    <name type="scientific">Ktedonospora formicarum</name>
    <dbReference type="NCBI Taxonomy" id="2778364"/>
    <lineage>
        <taxon>Bacteria</taxon>
        <taxon>Bacillati</taxon>
        <taxon>Chloroflexota</taxon>
        <taxon>Ktedonobacteria</taxon>
        <taxon>Ktedonobacterales</taxon>
        <taxon>Ktedonobacteraceae</taxon>
        <taxon>Ktedonospora</taxon>
    </lineage>
</organism>
<protein>
    <submittedName>
        <fullName evidence="2">Uncharacterized protein</fullName>
    </submittedName>
</protein>
<dbReference type="EMBL" id="BNJF01000003">
    <property type="protein sequence ID" value="GHO47618.1"/>
    <property type="molecule type" value="Genomic_DNA"/>
</dbReference>
<gene>
    <name evidence="2" type="ORF">KSX_57810</name>
</gene>
<feature type="region of interest" description="Disordered" evidence="1">
    <location>
        <begin position="22"/>
        <end position="43"/>
    </location>
</feature>